<feature type="compositionally biased region" description="Basic and acidic residues" evidence="1">
    <location>
        <begin position="329"/>
        <end position="343"/>
    </location>
</feature>
<proteinExistence type="predicted"/>
<evidence type="ECO:0000313" key="2">
    <source>
        <dbReference type="EMBL" id="OAG16355.1"/>
    </source>
</evidence>
<feature type="compositionally biased region" description="Polar residues" evidence="1">
    <location>
        <begin position="429"/>
        <end position="442"/>
    </location>
</feature>
<evidence type="ECO:0000313" key="3">
    <source>
        <dbReference type="Proteomes" id="UP000077248"/>
    </source>
</evidence>
<organism evidence="2 3">
    <name type="scientific">Alternaria alternata</name>
    <name type="common">Alternaria rot fungus</name>
    <name type="synonym">Torula alternata</name>
    <dbReference type="NCBI Taxonomy" id="5599"/>
    <lineage>
        <taxon>Eukaryota</taxon>
        <taxon>Fungi</taxon>
        <taxon>Dikarya</taxon>
        <taxon>Ascomycota</taxon>
        <taxon>Pezizomycotina</taxon>
        <taxon>Dothideomycetes</taxon>
        <taxon>Pleosporomycetidae</taxon>
        <taxon>Pleosporales</taxon>
        <taxon>Pleosporineae</taxon>
        <taxon>Pleosporaceae</taxon>
        <taxon>Alternaria</taxon>
        <taxon>Alternaria sect. Alternaria</taxon>
        <taxon>Alternaria alternata complex</taxon>
    </lineage>
</organism>
<dbReference type="OMA" id="IMPLDGD"/>
<accession>A0A177D9H1</accession>
<name>A0A177D9H1_ALTAL</name>
<feature type="compositionally biased region" description="Polar residues" evidence="1">
    <location>
        <begin position="40"/>
        <end position="69"/>
    </location>
</feature>
<feature type="region of interest" description="Disordered" evidence="1">
    <location>
        <begin position="302"/>
        <end position="442"/>
    </location>
</feature>
<dbReference type="EMBL" id="KV441490">
    <property type="protein sequence ID" value="OAG16355.1"/>
    <property type="molecule type" value="Genomic_DNA"/>
</dbReference>
<feature type="region of interest" description="Disordered" evidence="1">
    <location>
        <begin position="1"/>
        <end position="91"/>
    </location>
</feature>
<reference evidence="2 3" key="1">
    <citation type="submission" date="2016-05" db="EMBL/GenBank/DDBJ databases">
        <title>Comparative analysis of secretome profiles of manganese(II)-oxidizing ascomycete fungi.</title>
        <authorList>
            <consortium name="DOE Joint Genome Institute"/>
            <person name="Zeiner C.A."/>
            <person name="Purvine S.O."/>
            <person name="Zink E.M."/>
            <person name="Wu S."/>
            <person name="Pasa-Tolic L."/>
            <person name="Chaput D.L."/>
            <person name="Haridas S."/>
            <person name="Grigoriev I.V."/>
            <person name="Santelli C.M."/>
            <person name="Hansel C.M."/>
        </authorList>
    </citation>
    <scope>NUCLEOTIDE SEQUENCE [LARGE SCALE GENOMIC DNA]</scope>
    <source>
        <strain evidence="2 3">SRC1lrK2f</strain>
    </source>
</reference>
<evidence type="ECO:0000256" key="1">
    <source>
        <dbReference type="SAM" id="MobiDB-lite"/>
    </source>
</evidence>
<dbReference type="VEuPathDB" id="FungiDB:CC77DRAFT_1043542"/>
<feature type="compositionally biased region" description="Pro residues" evidence="1">
    <location>
        <begin position="374"/>
        <end position="383"/>
    </location>
</feature>
<gene>
    <name evidence="2" type="ORF">CC77DRAFT_1043542</name>
</gene>
<dbReference type="GeneID" id="29112911"/>
<protein>
    <submittedName>
        <fullName evidence="2">Uncharacterized protein</fullName>
    </submittedName>
</protein>
<dbReference type="KEGG" id="aalt:CC77DRAFT_1043542"/>
<dbReference type="RefSeq" id="XP_018381776.1">
    <property type="nucleotide sequence ID" value="XM_018527317.1"/>
</dbReference>
<keyword evidence="3" id="KW-1185">Reference proteome</keyword>
<sequence>MSPRKPLMPVQPQRARKSVRTPVLKNPSASSKRARDSSLDESSPQPDREIQSQIPSNVTSDASKAQTPENDVLPLRSNVSSELTSPMMSPGLRALDTSLHEQARNACPTTAYDCFSSQPHLKGHFYSANQLFQRGVWIGYLAPERQNESFRGLPSFHNLKVNYSKFRPPYPPIVQGSPRENRNAICRGCARDESALIALSEVQFGKNGKVVIMPLDGDDDAGVFAIMIPQKSDRSLHGLQSFRPYELFNGGTGDKFVNSYMMLTLRNPDSDAGTLETVLTVLPPKERADIVLKLKQLPTRDNRLSSTPRLSKLSDVDATPLAPPVMSKAHVDDSDARIDEPATRKRRKISDSAANKFEPVRQSPTGCSVDLTQSPPPQSPPRPQQTLRESPTGCSVDLGQPLPPQSPPRPQQTPQRTPTPADDVKHHGSITSAPSRPPSQATSVASFSNVISLDLTDEQAARICFIWTVVDDDIEYEFVHALVECKSFGGLLGLLEEDAEAIPSAASMISRTNVWRLTYRLGNGPNKAVVLRKGTEIAFDRLQLTLAQASIWQENPNAKIDIELKSLSRPDPV</sequence>
<dbReference type="Proteomes" id="UP000077248">
    <property type="component" value="Unassembled WGS sequence"/>
</dbReference>
<feature type="compositionally biased region" description="Pro residues" evidence="1">
    <location>
        <begin position="401"/>
        <end position="411"/>
    </location>
</feature>
<dbReference type="AlphaFoldDB" id="A0A177D9H1"/>
<feature type="compositionally biased region" description="Polar residues" evidence="1">
    <location>
        <begin position="77"/>
        <end position="87"/>
    </location>
</feature>